<dbReference type="PANTHER" id="PTHR35936">
    <property type="entry name" value="MEMBRANE-BOUND LYTIC MUREIN TRANSGLYCOSYLASE F"/>
    <property type="match status" value="1"/>
</dbReference>
<keyword evidence="1 2" id="KW-0732">Signal</keyword>
<dbReference type="SMART" id="SM00079">
    <property type="entry name" value="PBPe"/>
    <property type="match status" value="1"/>
</dbReference>
<gene>
    <name evidence="5" type="ORF">JYA64_18875</name>
</gene>
<evidence type="ECO:0000256" key="1">
    <source>
        <dbReference type="ARBA" id="ARBA00022729"/>
    </source>
</evidence>
<comment type="caution">
    <text evidence="5">The sequence shown here is derived from an EMBL/GenBank/DDBJ whole genome shotgun (WGS) entry which is preliminary data.</text>
</comment>
<dbReference type="RefSeq" id="WP_188401628.1">
    <property type="nucleotide sequence ID" value="NZ_BMCE01000001.1"/>
</dbReference>
<evidence type="ECO:0000259" key="4">
    <source>
        <dbReference type="SMART" id="SM00079"/>
    </source>
</evidence>
<organism evidence="5 6">
    <name type="scientific">Fictibacillus barbaricus</name>
    <dbReference type="NCBI Taxonomy" id="182136"/>
    <lineage>
        <taxon>Bacteria</taxon>
        <taxon>Bacillati</taxon>
        <taxon>Bacillota</taxon>
        <taxon>Bacilli</taxon>
        <taxon>Bacillales</taxon>
        <taxon>Fictibacillaceae</taxon>
        <taxon>Fictibacillus</taxon>
    </lineage>
</organism>
<sequence>MNLKRKLKLGIIGLSAAFLVACGSTPADSGSGSGSEEKLIVGTDAAYAPFESLDGEKIVGFDVELLNAVMKEAGLEYELKNIGWEPLFIALQNNEVDAGISAITINDERKKSYDFSSPYFESVNMILAKEGTSIKSAKDLEGKKVSVQNGTTGQEALEKMFGANENIKKYENNVLAIQALLNGEVEAVVADNAVVQEYAKNNPDKKLVTITDKENFESEFYGIIFPKDGEHQEEINKAVKKVIEDGKYAEIYKKWFGEEPNVDALKQ</sequence>
<feature type="domain" description="Solute-binding protein family 3/N-terminal" evidence="3">
    <location>
        <begin position="38"/>
        <end position="259"/>
    </location>
</feature>
<dbReference type="PANTHER" id="PTHR35936:SF17">
    <property type="entry name" value="ARGININE-BINDING EXTRACELLULAR PROTEIN ARTP"/>
    <property type="match status" value="1"/>
</dbReference>
<keyword evidence="6" id="KW-1185">Reference proteome</keyword>
<dbReference type="CDD" id="cd13624">
    <property type="entry name" value="PBP2_Arg_Lys_His"/>
    <property type="match status" value="1"/>
</dbReference>
<dbReference type="EMBL" id="JAFHKS010000044">
    <property type="protein sequence ID" value="MBN3547380.1"/>
    <property type="molecule type" value="Genomic_DNA"/>
</dbReference>
<evidence type="ECO:0000313" key="6">
    <source>
        <dbReference type="Proteomes" id="UP001319060"/>
    </source>
</evidence>
<reference evidence="5 6" key="1">
    <citation type="submission" date="2021-01" db="EMBL/GenBank/DDBJ databases">
        <title>Genome Sequencing of Type Strains.</title>
        <authorList>
            <person name="Lemaire J.F."/>
            <person name="Inderbitzin P."/>
            <person name="Collins S.B."/>
            <person name="Wespe N."/>
            <person name="Knight-Connoni V."/>
        </authorList>
    </citation>
    <scope>NUCLEOTIDE SEQUENCE [LARGE SCALE GENOMIC DNA]</scope>
    <source>
        <strain evidence="5 6">DSM 14730</strain>
    </source>
</reference>
<dbReference type="Proteomes" id="UP001319060">
    <property type="component" value="Unassembled WGS sequence"/>
</dbReference>
<evidence type="ECO:0000259" key="3">
    <source>
        <dbReference type="SMART" id="SM00062"/>
    </source>
</evidence>
<feature type="domain" description="Ionotropic glutamate receptor C-terminal" evidence="4">
    <location>
        <begin position="38"/>
        <end position="258"/>
    </location>
</feature>
<evidence type="ECO:0000256" key="2">
    <source>
        <dbReference type="SAM" id="SignalP"/>
    </source>
</evidence>
<dbReference type="InterPro" id="IPR001320">
    <property type="entry name" value="Iontro_rcpt_C"/>
</dbReference>
<proteinExistence type="predicted"/>
<dbReference type="Gene3D" id="3.40.190.10">
    <property type="entry name" value="Periplasmic binding protein-like II"/>
    <property type="match status" value="2"/>
</dbReference>
<dbReference type="SMART" id="SM00062">
    <property type="entry name" value="PBPb"/>
    <property type="match status" value="1"/>
</dbReference>
<evidence type="ECO:0000313" key="5">
    <source>
        <dbReference type="EMBL" id="MBN3547380.1"/>
    </source>
</evidence>
<dbReference type="InterPro" id="IPR001638">
    <property type="entry name" value="Solute-binding_3/MltF_N"/>
</dbReference>
<dbReference type="SUPFAM" id="SSF53850">
    <property type="entry name" value="Periplasmic binding protein-like II"/>
    <property type="match status" value="1"/>
</dbReference>
<name>A0ABS2ZHF4_9BACL</name>
<protein>
    <submittedName>
        <fullName evidence="5">Basic amino acid ABC transporter substrate-binding protein</fullName>
    </submittedName>
</protein>
<feature type="chain" id="PRO_5045166693" evidence="2">
    <location>
        <begin position="30"/>
        <end position="267"/>
    </location>
</feature>
<dbReference type="Pfam" id="PF00497">
    <property type="entry name" value="SBP_bac_3"/>
    <property type="match status" value="1"/>
</dbReference>
<feature type="signal peptide" evidence="2">
    <location>
        <begin position="1"/>
        <end position="29"/>
    </location>
</feature>
<dbReference type="PROSITE" id="PS51257">
    <property type="entry name" value="PROKAR_LIPOPROTEIN"/>
    <property type="match status" value="1"/>
</dbReference>
<accession>A0ABS2ZHF4</accession>